<evidence type="ECO:0000313" key="8">
    <source>
        <dbReference type="EMBL" id="SVB39387.1"/>
    </source>
</evidence>
<accession>A0A382DP80</accession>
<dbReference type="PANTHER" id="PTHR42920:SF5">
    <property type="entry name" value="EAMA DOMAIN-CONTAINING PROTEIN"/>
    <property type="match status" value="1"/>
</dbReference>
<reference evidence="8" key="1">
    <citation type="submission" date="2018-05" db="EMBL/GenBank/DDBJ databases">
        <authorList>
            <person name="Lanie J.A."/>
            <person name="Ng W.-L."/>
            <person name="Kazmierczak K.M."/>
            <person name="Andrzejewski T.M."/>
            <person name="Davidsen T.M."/>
            <person name="Wayne K.J."/>
            <person name="Tettelin H."/>
            <person name="Glass J.I."/>
            <person name="Rusch D."/>
            <person name="Podicherti R."/>
            <person name="Tsui H.-C.T."/>
            <person name="Winkler M.E."/>
        </authorList>
    </citation>
    <scope>NUCLEOTIDE SEQUENCE</scope>
</reference>
<feature type="transmembrane region" description="Helical" evidence="6">
    <location>
        <begin position="218"/>
        <end position="236"/>
    </location>
</feature>
<feature type="transmembrane region" description="Helical" evidence="6">
    <location>
        <begin position="71"/>
        <end position="92"/>
    </location>
</feature>
<dbReference type="AlphaFoldDB" id="A0A382DP80"/>
<dbReference type="GO" id="GO:0005886">
    <property type="term" value="C:plasma membrane"/>
    <property type="evidence" value="ECO:0007669"/>
    <property type="project" value="UniProtKB-SubCell"/>
</dbReference>
<evidence type="ECO:0000256" key="1">
    <source>
        <dbReference type="ARBA" id="ARBA00004651"/>
    </source>
</evidence>
<feature type="transmembrane region" description="Helical" evidence="6">
    <location>
        <begin position="126"/>
        <end position="143"/>
    </location>
</feature>
<feature type="transmembrane region" description="Helical" evidence="6">
    <location>
        <begin position="34"/>
        <end position="56"/>
    </location>
</feature>
<keyword evidence="2" id="KW-1003">Cell membrane</keyword>
<feature type="transmembrane region" description="Helical" evidence="6">
    <location>
        <begin position="182"/>
        <end position="203"/>
    </location>
</feature>
<evidence type="ECO:0000256" key="3">
    <source>
        <dbReference type="ARBA" id="ARBA00022692"/>
    </source>
</evidence>
<dbReference type="InterPro" id="IPR000620">
    <property type="entry name" value="EamA_dom"/>
</dbReference>
<keyword evidence="3 6" id="KW-0812">Transmembrane</keyword>
<gene>
    <name evidence="8" type="ORF">METZ01_LOCUS192241</name>
</gene>
<keyword evidence="4 6" id="KW-1133">Transmembrane helix</keyword>
<keyword evidence="5 6" id="KW-0472">Membrane</keyword>
<feature type="transmembrane region" description="Helical" evidence="6">
    <location>
        <begin position="243"/>
        <end position="264"/>
    </location>
</feature>
<name>A0A382DP80_9ZZZZ</name>
<feature type="transmembrane region" description="Helical" evidence="6">
    <location>
        <begin position="270"/>
        <end position="288"/>
    </location>
</feature>
<evidence type="ECO:0000256" key="2">
    <source>
        <dbReference type="ARBA" id="ARBA00022475"/>
    </source>
</evidence>
<dbReference type="SUPFAM" id="SSF103481">
    <property type="entry name" value="Multidrug resistance efflux transporter EmrE"/>
    <property type="match status" value="2"/>
</dbReference>
<proteinExistence type="predicted"/>
<dbReference type="InterPro" id="IPR051258">
    <property type="entry name" value="Diverse_Substrate_Transporter"/>
</dbReference>
<dbReference type="EMBL" id="UINC01040051">
    <property type="protein sequence ID" value="SVB39387.1"/>
    <property type="molecule type" value="Genomic_DNA"/>
</dbReference>
<dbReference type="PANTHER" id="PTHR42920">
    <property type="entry name" value="OS03G0707200 PROTEIN-RELATED"/>
    <property type="match status" value="1"/>
</dbReference>
<protein>
    <recommendedName>
        <fullName evidence="7">EamA domain-containing protein</fullName>
    </recommendedName>
</protein>
<evidence type="ECO:0000259" key="7">
    <source>
        <dbReference type="Pfam" id="PF00892"/>
    </source>
</evidence>
<sequence length="298" mass="33710">VNKKIFSLSCAILCSFIWGTAFVAQDMGMDFIGPYTFTFGRMFLGFLALLPFFFIFERKEVQKSNLDLKRILVYLLFLGFLLFGGNALQQISLLYTDVANSAVFTIFYVLIVPIVSYFLFSKKIHWSVWPAVLICLIGGLFLSELNNLLVRYGDILVIIGAFFWAFHIVFISKFLKIFNFPITIAMSQCLFGAMFSFIPAIIYENISVANILMETNELLYAGVLSSGIAYLLQAYGQQNLSPAPVAIIFSLEGVFAGIFAWIILDQHLNEFKIFGIILILCAVIFSQLSPMYDKKRYG</sequence>
<evidence type="ECO:0000256" key="5">
    <source>
        <dbReference type="ARBA" id="ARBA00023136"/>
    </source>
</evidence>
<feature type="transmembrane region" description="Helical" evidence="6">
    <location>
        <begin position="155"/>
        <end position="175"/>
    </location>
</feature>
<feature type="transmembrane region" description="Helical" evidence="6">
    <location>
        <begin position="98"/>
        <end position="119"/>
    </location>
</feature>
<organism evidence="8">
    <name type="scientific">marine metagenome</name>
    <dbReference type="NCBI Taxonomy" id="408172"/>
    <lineage>
        <taxon>unclassified sequences</taxon>
        <taxon>metagenomes</taxon>
        <taxon>ecological metagenomes</taxon>
    </lineage>
</organism>
<feature type="domain" description="EamA" evidence="7">
    <location>
        <begin position="8"/>
        <end position="142"/>
    </location>
</feature>
<dbReference type="InterPro" id="IPR037185">
    <property type="entry name" value="EmrE-like"/>
</dbReference>
<evidence type="ECO:0000256" key="6">
    <source>
        <dbReference type="SAM" id="Phobius"/>
    </source>
</evidence>
<dbReference type="Pfam" id="PF00892">
    <property type="entry name" value="EamA"/>
    <property type="match status" value="2"/>
</dbReference>
<feature type="non-terminal residue" evidence="8">
    <location>
        <position position="1"/>
    </location>
</feature>
<comment type="subcellular location">
    <subcellularLocation>
        <location evidence="1">Cell membrane</location>
        <topology evidence="1">Multi-pass membrane protein</topology>
    </subcellularLocation>
</comment>
<evidence type="ECO:0000256" key="4">
    <source>
        <dbReference type="ARBA" id="ARBA00022989"/>
    </source>
</evidence>
<feature type="domain" description="EamA" evidence="7">
    <location>
        <begin position="152"/>
        <end position="285"/>
    </location>
</feature>